<protein>
    <submittedName>
        <fullName evidence="6">Transcriptional regulator</fullName>
    </submittedName>
</protein>
<gene>
    <name evidence="6" type="ORF">NA8A_12990</name>
</gene>
<dbReference type="CDD" id="cd05466">
    <property type="entry name" value="PBP2_LTTR_substrate"/>
    <property type="match status" value="1"/>
</dbReference>
<dbReference type="SUPFAM" id="SSF53850">
    <property type="entry name" value="Periplasmic binding protein-like II"/>
    <property type="match status" value="1"/>
</dbReference>
<dbReference type="Proteomes" id="UP000007374">
    <property type="component" value="Unassembled WGS sequence"/>
</dbReference>
<evidence type="ECO:0000256" key="1">
    <source>
        <dbReference type="ARBA" id="ARBA00009437"/>
    </source>
</evidence>
<keyword evidence="7" id="KW-1185">Reference proteome</keyword>
<evidence type="ECO:0000256" key="4">
    <source>
        <dbReference type="ARBA" id="ARBA00023163"/>
    </source>
</evidence>
<dbReference type="GO" id="GO:0003677">
    <property type="term" value="F:DNA binding"/>
    <property type="evidence" value="ECO:0007669"/>
    <property type="project" value="UniProtKB-KW"/>
</dbReference>
<name>K2NVY5_9HYPH</name>
<sequence>MEPADANERGFFMRNERFLREFDWNLIFIFQVILEAGGITAASQRLLRTQPSVSNALNRLETSLGHRLIHRTRGTFELTDYGRLFHEEALRVLRGVERISDLAGDASRLNGMVRIQIANHLDCPVLNNALEVFHERQPQVKLEIESAPSGIIIDNVRHGRATIGFCILNKPQSGLSCHHLSSGNMGFYCGRRHPLFGRENLTLDDLDEHNYISYESDHLEAGLDAVARIGLGNRFRDNRIASSASDEEVLRLIEAGIGFGPLNVSMGTLYVNAGRLWPLPPYEHLPVVNNYLITSPHNRLTLEEISFVEVVEATLETALED</sequence>
<dbReference type="InterPro" id="IPR036390">
    <property type="entry name" value="WH_DNA-bd_sf"/>
</dbReference>
<dbReference type="PATRIC" id="fig|1231190.3.peg.2696"/>
<dbReference type="Gene3D" id="1.10.10.10">
    <property type="entry name" value="Winged helix-like DNA-binding domain superfamily/Winged helix DNA-binding domain"/>
    <property type="match status" value="1"/>
</dbReference>
<proteinExistence type="inferred from homology"/>
<dbReference type="AlphaFoldDB" id="K2NVY5"/>
<comment type="caution">
    <text evidence="6">The sequence shown here is derived from an EMBL/GenBank/DDBJ whole genome shotgun (WGS) entry which is preliminary data.</text>
</comment>
<dbReference type="Pfam" id="PF03466">
    <property type="entry name" value="LysR_substrate"/>
    <property type="match status" value="1"/>
</dbReference>
<evidence type="ECO:0000313" key="6">
    <source>
        <dbReference type="EMBL" id="EKF41989.1"/>
    </source>
</evidence>
<dbReference type="GO" id="GO:0032993">
    <property type="term" value="C:protein-DNA complex"/>
    <property type="evidence" value="ECO:0007669"/>
    <property type="project" value="TreeGrafter"/>
</dbReference>
<dbReference type="InterPro" id="IPR005119">
    <property type="entry name" value="LysR_subst-bd"/>
</dbReference>
<dbReference type="EMBL" id="AMSI01000008">
    <property type="protein sequence ID" value="EKF41989.1"/>
    <property type="molecule type" value="Genomic_DNA"/>
</dbReference>
<dbReference type="PROSITE" id="PS50931">
    <property type="entry name" value="HTH_LYSR"/>
    <property type="match status" value="1"/>
</dbReference>
<dbReference type="GO" id="GO:0003700">
    <property type="term" value="F:DNA-binding transcription factor activity"/>
    <property type="evidence" value="ECO:0007669"/>
    <property type="project" value="InterPro"/>
</dbReference>
<keyword evidence="4" id="KW-0804">Transcription</keyword>
<dbReference type="Pfam" id="PF00126">
    <property type="entry name" value="HTH_1"/>
    <property type="match status" value="1"/>
</dbReference>
<organism evidence="6 7">
    <name type="scientific">Nitratireductor indicus C115</name>
    <dbReference type="NCBI Taxonomy" id="1231190"/>
    <lineage>
        <taxon>Bacteria</taxon>
        <taxon>Pseudomonadati</taxon>
        <taxon>Pseudomonadota</taxon>
        <taxon>Alphaproteobacteria</taxon>
        <taxon>Hyphomicrobiales</taxon>
        <taxon>Phyllobacteriaceae</taxon>
        <taxon>Nitratireductor</taxon>
    </lineage>
</organism>
<evidence type="ECO:0000259" key="5">
    <source>
        <dbReference type="PROSITE" id="PS50931"/>
    </source>
</evidence>
<evidence type="ECO:0000256" key="3">
    <source>
        <dbReference type="ARBA" id="ARBA00023125"/>
    </source>
</evidence>
<dbReference type="Gene3D" id="3.40.190.290">
    <property type="match status" value="1"/>
</dbReference>
<comment type="similarity">
    <text evidence="1">Belongs to the LysR transcriptional regulatory family.</text>
</comment>
<dbReference type="SUPFAM" id="SSF46785">
    <property type="entry name" value="Winged helix' DNA-binding domain"/>
    <property type="match status" value="1"/>
</dbReference>
<dbReference type="PRINTS" id="PR00039">
    <property type="entry name" value="HTHLYSR"/>
</dbReference>
<dbReference type="InterPro" id="IPR000847">
    <property type="entry name" value="LysR_HTH_N"/>
</dbReference>
<reference evidence="6 7" key="1">
    <citation type="journal article" date="2012" name="J. Bacteriol.">
        <title>Genome Sequence of Nitratireductor indicus Type Strain C115.</title>
        <authorList>
            <person name="Lai Q."/>
            <person name="Li G."/>
            <person name="Yu Z."/>
            <person name="Shao Z."/>
        </authorList>
    </citation>
    <scope>NUCLEOTIDE SEQUENCE [LARGE SCALE GENOMIC DNA]</scope>
    <source>
        <strain evidence="6 7">C115</strain>
    </source>
</reference>
<evidence type="ECO:0000256" key="2">
    <source>
        <dbReference type="ARBA" id="ARBA00023015"/>
    </source>
</evidence>
<dbReference type="STRING" id="721133.SAMN05216176_104129"/>
<dbReference type="PANTHER" id="PTHR30346:SF28">
    <property type="entry name" value="HTH-TYPE TRANSCRIPTIONAL REGULATOR CYNR"/>
    <property type="match status" value="1"/>
</dbReference>
<evidence type="ECO:0000313" key="7">
    <source>
        <dbReference type="Proteomes" id="UP000007374"/>
    </source>
</evidence>
<feature type="domain" description="HTH lysR-type" evidence="5">
    <location>
        <begin position="22"/>
        <end position="79"/>
    </location>
</feature>
<accession>K2NVY5</accession>
<dbReference type="InterPro" id="IPR036388">
    <property type="entry name" value="WH-like_DNA-bd_sf"/>
</dbReference>
<dbReference type="eggNOG" id="COG0583">
    <property type="taxonomic scope" value="Bacteria"/>
</dbReference>
<dbReference type="PANTHER" id="PTHR30346">
    <property type="entry name" value="TRANSCRIPTIONAL DUAL REGULATOR HCAR-RELATED"/>
    <property type="match status" value="1"/>
</dbReference>
<keyword evidence="3" id="KW-0238">DNA-binding</keyword>
<keyword evidence="2" id="KW-0805">Transcription regulation</keyword>